<name>A0A9W9YIX3_9CNID</name>
<dbReference type="GO" id="GO:0071880">
    <property type="term" value="P:adenylate cyclase-activating adrenergic receptor signaling pathway"/>
    <property type="evidence" value="ECO:0007669"/>
    <property type="project" value="TreeGrafter"/>
</dbReference>
<dbReference type="PROSITE" id="PS50262">
    <property type="entry name" value="G_PROTEIN_RECEP_F1_2"/>
    <property type="match status" value="1"/>
</dbReference>
<dbReference type="GO" id="GO:0005886">
    <property type="term" value="C:plasma membrane"/>
    <property type="evidence" value="ECO:0007669"/>
    <property type="project" value="UniProtKB-SubCell"/>
</dbReference>
<keyword evidence="4 10" id="KW-1133">Transmembrane helix</keyword>
<reference evidence="12" key="1">
    <citation type="submission" date="2023-01" db="EMBL/GenBank/DDBJ databases">
        <title>Genome assembly of the deep-sea coral Lophelia pertusa.</title>
        <authorList>
            <person name="Herrera S."/>
            <person name="Cordes E."/>
        </authorList>
    </citation>
    <scope>NUCLEOTIDE SEQUENCE</scope>
    <source>
        <strain evidence="12">USNM1676648</strain>
        <tissue evidence="12">Polyp</tissue>
    </source>
</reference>
<dbReference type="SUPFAM" id="SSF81321">
    <property type="entry name" value="Family A G protein-coupled receptor-like"/>
    <property type="match status" value="1"/>
</dbReference>
<evidence type="ECO:0000256" key="4">
    <source>
        <dbReference type="ARBA" id="ARBA00022989"/>
    </source>
</evidence>
<protein>
    <submittedName>
        <fullName evidence="12">Beta-2 adrenergic receptor</fullName>
    </submittedName>
</protein>
<evidence type="ECO:0000256" key="6">
    <source>
        <dbReference type="ARBA" id="ARBA00023136"/>
    </source>
</evidence>
<evidence type="ECO:0000256" key="9">
    <source>
        <dbReference type="SAM" id="MobiDB-lite"/>
    </source>
</evidence>
<dbReference type="OrthoDB" id="5957871at2759"/>
<keyword evidence="8" id="KW-0807">Transducer</keyword>
<proteinExistence type="predicted"/>
<keyword evidence="3 10" id="KW-0812">Transmembrane</keyword>
<dbReference type="AlphaFoldDB" id="A0A9W9YIX3"/>
<keyword evidence="5" id="KW-0297">G-protein coupled receptor</keyword>
<feature type="transmembrane region" description="Helical" evidence="10">
    <location>
        <begin position="73"/>
        <end position="94"/>
    </location>
</feature>
<accession>A0A9W9YIX3</accession>
<evidence type="ECO:0000256" key="5">
    <source>
        <dbReference type="ARBA" id="ARBA00023040"/>
    </source>
</evidence>
<evidence type="ECO:0000313" key="12">
    <source>
        <dbReference type="EMBL" id="KAJ7352782.1"/>
    </source>
</evidence>
<evidence type="ECO:0000256" key="7">
    <source>
        <dbReference type="ARBA" id="ARBA00023170"/>
    </source>
</evidence>
<dbReference type="InterPro" id="IPR017452">
    <property type="entry name" value="GPCR_Rhodpsn_7TM"/>
</dbReference>
<evidence type="ECO:0000256" key="1">
    <source>
        <dbReference type="ARBA" id="ARBA00004651"/>
    </source>
</evidence>
<dbReference type="Gene3D" id="1.20.1070.10">
    <property type="entry name" value="Rhodopsin 7-helix transmembrane proteins"/>
    <property type="match status" value="1"/>
</dbReference>
<dbReference type="Proteomes" id="UP001163046">
    <property type="component" value="Unassembled WGS sequence"/>
</dbReference>
<evidence type="ECO:0000256" key="2">
    <source>
        <dbReference type="ARBA" id="ARBA00022475"/>
    </source>
</evidence>
<evidence type="ECO:0000259" key="11">
    <source>
        <dbReference type="PROSITE" id="PS50262"/>
    </source>
</evidence>
<dbReference type="InterPro" id="IPR000276">
    <property type="entry name" value="GPCR_Rhodpsn"/>
</dbReference>
<dbReference type="GO" id="GO:0043410">
    <property type="term" value="P:positive regulation of MAPK cascade"/>
    <property type="evidence" value="ECO:0007669"/>
    <property type="project" value="TreeGrafter"/>
</dbReference>
<dbReference type="Pfam" id="PF00001">
    <property type="entry name" value="7tm_1"/>
    <property type="match status" value="1"/>
</dbReference>
<sequence>MAVASILLFAQPIFNLIVMIMCFCAPLLVIITAYSIVLKVALHQMKQIHANTPAQLPRSHYSFLKEVKATKTLAVVVGAFVICWLPFVVINMIYSLCEPQNCPVVTPEVILVTKWMHYSNSLLNPIIYTVMNRDFRKAFKLLLFSTEPRFQEEISETRTPERANNGSDMELAASVGELGVSERLNQ</sequence>
<dbReference type="PANTHER" id="PTHR24248">
    <property type="entry name" value="ADRENERGIC RECEPTOR-RELATED G-PROTEIN COUPLED RECEPTOR"/>
    <property type="match status" value="1"/>
</dbReference>
<feature type="domain" description="G-protein coupled receptors family 1 profile" evidence="11">
    <location>
        <begin position="1"/>
        <end position="128"/>
    </location>
</feature>
<gene>
    <name evidence="12" type="primary">ADRB2_4</name>
    <name evidence="12" type="ORF">OS493_033843</name>
</gene>
<dbReference type="PANTHER" id="PTHR24248:SF66">
    <property type="entry name" value="OCTOPAMINE RECEPTOR BETA-3R"/>
    <property type="match status" value="1"/>
</dbReference>
<dbReference type="GO" id="GO:0004930">
    <property type="term" value="F:G protein-coupled receptor activity"/>
    <property type="evidence" value="ECO:0007669"/>
    <property type="project" value="UniProtKB-KW"/>
</dbReference>
<dbReference type="EMBL" id="MU827347">
    <property type="protein sequence ID" value="KAJ7352782.1"/>
    <property type="molecule type" value="Genomic_DNA"/>
</dbReference>
<organism evidence="12 13">
    <name type="scientific">Desmophyllum pertusum</name>
    <dbReference type="NCBI Taxonomy" id="174260"/>
    <lineage>
        <taxon>Eukaryota</taxon>
        <taxon>Metazoa</taxon>
        <taxon>Cnidaria</taxon>
        <taxon>Anthozoa</taxon>
        <taxon>Hexacorallia</taxon>
        <taxon>Scleractinia</taxon>
        <taxon>Caryophylliina</taxon>
        <taxon>Caryophylliidae</taxon>
        <taxon>Desmophyllum</taxon>
    </lineage>
</organism>
<evidence type="ECO:0000256" key="3">
    <source>
        <dbReference type="ARBA" id="ARBA00022692"/>
    </source>
</evidence>
<comment type="subcellular location">
    <subcellularLocation>
        <location evidence="1">Cell membrane</location>
        <topology evidence="1">Multi-pass membrane protein</topology>
    </subcellularLocation>
</comment>
<keyword evidence="7 12" id="KW-0675">Receptor</keyword>
<comment type="caution">
    <text evidence="12">The sequence shown here is derived from an EMBL/GenBank/DDBJ whole genome shotgun (WGS) entry which is preliminary data.</text>
</comment>
<evidence type="ECO:0000256" key="10">
    <source>
        <dbReference type="SAM" id="Phobius"/>
    </source>
</evidence>
<keyword evidence="13" id="KW-1185">Reference proteome</keyword>
<evidence type="ECO:0000313" key="13">
    <source>
        <dbReference type="Proteomes" id="UP001163046"/>
    </source>
</evidence>
<feature type="region of interest" description="Disordered" evidence="9">
    <location>
        <begin position="153"/>
        <end position="186"/>
    </location>
</feature>
<dbReference type="PRINTS" id="PR00237">
    <property type="entry name" value="GPCRRHODOPSN"/>
</dbReference>
<feature type="transmembrane region" description="Helical" evidence="10">
    <location>
        <begin position="12"/>
        <end position="37"/>
    </location>
</feature>
<keyword evidence="6 10" id="KW-0472">Membrane</keyword>
<keyword evidence="2" id="KW-1003">Cell membrane</keyword>
<evidence type="ECO:0000256" key="8">
    <source>
        <dbReference type="ARBA" id="ARBA00023224"/>
    </source>
</evidence>